<feature type="compositionally biased region" description="Polar residues" evidence="1">
    <location>
        <begin position="164"/>
        <end position="180"/>
    </location>
</feature>
<dbReference type="InterPro" id="IPR036291">
    <property type="entry name" value="NAD(P)-bd_dom_sf"/>
</dbReference>
<feature type="compositionally biased region" description="Gly residues" evidence="1">
    <location>
        <begin position="135"/>
        <end position="154"/>
    </location>
</feature>
<organism evidence="2">
    <name type="scientific">Streptomyces sp. R08</name>
    <dbReference type="NCBI Taxonomy" id="3238624"/>
    <lineage>
        <taxon>Bacteria</taxon>
        <taxon>Bacillati</taxon>
        <taxon>Actinomycetota</taxon>
        <taxon>Actinomycetes</taxon>
        <taxon>Kitasatosporales</taxon>
        <taxon>Streptomycetaceae</taxon>
        <taxon>Streptomyces</taxon>
    </lineage>
</organism>
<evidence type="ECO:0000313" key="2">
    <source>
        <dbReference type="EMBL" id="XDQ07378.1"/>
    </source>
</evidence>
<feature type="region of interest" description="Disordered" evidence="1">
    <location>
        <begin position="80"/>
        <end position="186"/>
    </location>
</feature>
<gene>
    <name evidence="2" type="ORF">AB5J58_47505</name>
</gene>
<proteinExistence type="predicted"/>
<accession>A0AB39MMP3</accession>
<name>A0AB39MMP3_9ACTN</name>
<dbReference type="AlphaFoldDB" id="A0AB39MMP3"/>
<dbReference type="SUPFAM" id="SSF51735">
    <property type="entry name" value="NAD(P)-binding Rossmann-fold domains"/>
    <property type="match status" value="1"/>
</dbReference>
<dbReference type="Pfam" id="PF00106">
    <property type="entry name" value="adh_short"/>
    <property type="match status" value="1"/>
</dbReference>
<reference evidence="2" key="1">
    <citation type="submission" date="2024-07" db="EMBL/GenBank/DDBJ databases">
        <authorList>
            <person name="Yu S.T."/>
        </authorList>
    </citation>
    <scope>NUCLEOTIDE SEQUENCE</scope>
    <source>
        <strain evidence="2">R08</strain>
    </source>
</reference>
<dbReference type="RefSeq" id="WP_369192163.1">
    <property type="nucleotide sequence ID" value="NZ_CP163431.1"/>
</dbReference>
<dbReference type="Gene3D" id="3.40.50.720">
    <property type="entry name" value="NAD(P)-binding Rossmann-like Domain"/>
    <property type="match status" value="1"/>
</dbReference>
<feature type="compositionally biased region" description="Gly residues" evidence="1">
    <location>
        <begin position="93"/>
        <end position="102"/>
    </location>
</feature>
<evidence type="ECO:0000256" key="1">
    <source>
        <dbReference type="SAM" id="MobiDB-lite"/>
    </source>
</evidence>
<sequence length="230" mass="23753">MRGHVSEAVAHAQAAFGQATTLVNNAGSAGAMGMFLADSDPLMRRDTPLANVYGPCLFARSVPPAMPAAKRGRIIITVAGRAGTAGRHRGGRLRGGQDGGGTAERESRRRDAGHRGGGPQPASRRRGQRTRGGGDRTGGGAPGPAPGSTGGGGADGRRPGSQGANTTGCPAPTSTSTTIRPTEARSPKRGWVLRVLDLPDDRHARPSHRVIDCCRGGVPLSLWSRWMGLF</sequence>
<dbReference type="InterPro" id="IPR002347">
    <property type="entry name" value="SDR_fam"/>
</dbReference>
<dbReference type="EMBL" id="CP163431">
    <property type="protein sequence ID" value="XDQ07378.1"/>
    <property type="molecule type" value="Genomic_DNA"/>
</dbReference>
<feature type="compositionally biased region" description="Basic and acidic residues" evidence="1">
    <location>
        <begin position="103"/>
        <end position="114"/>
    </location>
</feature>
<protein>
    <submittedName>
        <fullName evidence="2">SDR family NAD(P)-dependent oxidoreductase</fullName>
    </submittedName>
</protein>